<feature type="non-terminal residue" evidence="1">
    <location>
        <position position="1"/>
    </location>
</feature>
<proteinExistence type="predicted"/>
<dbReference type="AlphaFoldDB" id="A0A0C3FXP0"/>
<dbReference type="EMBL" id="KN832975">
    <property type="protein sequence ID" value="KIM89070.1"/>
    <property type="molecule type" value="Genomic_DNA"/>
</dbReference>
<evidence type="ECO:0000313" key="1">
    <source>
        <dbReference type="EMBL" id="KIM89070.1"/>
    </source>
</evidence>
<dbReference type="OrthoDB" id="5395091at2759"/>
<reference evidence="2" key="2">
    <citation type="submission" date="2015-01" db="EMBL/GenBank/DDBJ databases">
        <title>Evolutionary Origins and Diversification of the Mycorrhizal Mutualists.</title>
        <authorList>
            <consortium name="DOE Joint Genome Institute"/>
            <consortium name="Mycorrhizal Genomics Consortium"/>
            <person name="Kohler A."/>
            <person name="Kuo A."/>
            <person name="Nagy L.G."/>
            <person name="Floudas D."/>
            <person name="Copeland A."/>
            <person name="Barry K.W."/>
            <person name="Cichocki N."/>
            <person name="Veneault-Fourrey C."/>
            <person name="LaButti K."/>
            <person name="Lindquist E.A."/>
            <person name="Lipzen A."/>
            <person name="Lundell T."/>
            <person name="Morin E."/>
            <person name="Murat C."/>
            <person name="Riley R."/>
            <person name="Ohm R."/>
            <person name="Sun H."/>
            <person name="Tunlid A."/>
            <person name="Henrissat B."/>
            <person name="Grigoriev I.V."/>
            <person name="Hibbett D.S."/>
            <person name="Martin F."/>
        </authorList>
    </citation>
    <scope>NUCLEOTIDE SEQUENCE [LARGE SCALE GENOMIC DNA]</scope>
    <source>
        <strain evidence="2">F 1598</strain>
    </source>
</reference>
<accession>A0A0C3FXP0</accession>
<reference evidence="1 2" key="1">
    <citation type="submission" date="2014-04" db="EMBL/GenBank/DDBJ databases">
        <authorList>
            <consortium name="DOE Joint Genome Institute"/>
            <person name="Kuo A."/>
            <person name="Tarkka M."/>
            <person name="Buscot F."/>
            <person name="Kohler A."/>
            <person name="Nagy L.G."/>
            <person name="Floudas D."/>
            <person name="Copeland A."/>
            <person name="Barry K.W."/>
            <person name="Cichocki N."/>
            <person name="Veneault-Fourrey C."/>
            <person name="LaButti K."/>
            <person name="Lindquist E.A."/>
            <person name="Lipzen A."/>
            <person name="Lundell T."/>
            <person name="Morin E."/>
            <person name="Murat C."/>
            <person name="Sun H."/>
            <person name="Tunlid A."/>
            <person name="Henrissat B."/>
            <person name="Grigoriev I.V."/>
            <person name="Hibbett D.S."/>
            <person name="Martin F."/>
            <person name="Nordberg H.P."/>
            <person name="Cantor M.N."/>
            <person name="Hua S.X."/>
        </authorList>
    </citation>
    <scope>NUCLEOTIDE SEQUENCE [LARGE SCALE GENOMIC DNA]</scope>
    <source>
        <strain evidence="1 2">F 1598</strain>
    </source>
</reference>
<protein>
    <submittedName>
        <fullName evidence="1">Uncharacterized protein</fullName>
    </submittedName>
</protein>
<name>A0A0C3FXP0_PILCF</name>
<dbReference type="Proteomes" id="UP000054166">
    <property type="component" value="Unassembled WGS sequence"/>
</dbReference>
<sequence>LLDTAYWQISQFFRYSSPTRIDEAAPYLKLILEQYDKVHQGAQGDFVPLLYLGVALHKVEGKEEDALKAFKDGFIYNELHPGRTGPNTELWAQASMSRLLRRMGKVSEAEKQEAEIRTWLKYHKFGMPPSKFRELVTDPTQQGRDYIMDQPEMKEMMRGVTELPGGISMYIG</sequence>
<keyword evidence="2" id="KW-1185">Reference proteome</keyword>
<gene>
    <name evidence="1" type="ORF">PILCRDRAFT_60840</name>
</gene>
<dbReference type="HOGENOM" id="CLU_095760_0_0_1"/>
<evidence type="ECO:0000313" key="2">
    <source>
        <dbReference type="Proteomes" id="UP000054166"/>
    </source>
</evidence>
<dbReference type="InParanoid" id="A0A0C3FXP0"/>
<organism evidence="1 2">
    <name type="scientific">Piloderma croceum (strain F 1598)</name>
    <dbReference type="NCBI Taxonomy" id="765440"/>
    <lineage>
        <taxon>Eukaryota</taxon>
        <taxon>Fungi</taxon>
        <taxon>Dikarya</taxon>
        <taxon>Basidiomycota</taxon>
        <taxon>Agaricomycotina</taxon>
        <taxon>Agaricomycetes</taxon>
        <taxon>Agaricomycetidae</taxon>
        <taxon>Atheliales</taxon>
        <taxon>Atheliaceae</taxon>
        <taxon>Piloderma</taxon>
    </lineage>
</organism>